<sequence length="42" mass="4912">MNLTIKLYSRASRSSLYSFFLHQLPDFCYLLPIPNCCISVQQ</sequence>
<proteinExistence type="predicted"/>
<dbReference type="EMBL" id="GBRH01250299">
    <property type="protein sequence ID" value="JAD47596.1"/>
    <property type="molecule type" value="Transcribed_RNA"/>
</dbReference>
<accession>A0A0A9A973</accession>
<reference evidence="1" key="2">
    <citation type="journal article" date="2015" name="Data Brief">
        <title>Shoot transcriptome of the giant reed, Arundo donax.</title>
        <authorList>
            <person name="Barrero R.A."/>
            <person name="Guerrero F.D."/>
            <person name="Moolhuijzen P."/>
            <person name="Goolsby J.A."/>
            <person name="Tidwell J."/>
            <person name="Bellgard S.E."/>
            <person name="Bellgard M.I."/>
        </authorList>
    </citation>
    <scope>NUCLEOTIDE SEQUENCE</scope>
    <source>
        <tissue evidence="1">Shoot tissue taken approximately 20 cm above the soil surface</tissue>
    </source>
</reference>
<protein>
    <submittedName>
        <fullName evidence="1">Uncharacterized protein</fullName>
    </submittedName>
</protein>
<name>A0A0A9A973_ARUDO</name>
<evidence type="ECO:0000313" key="1">
    <source>
        <dbReference type="EMBL" id="JAD47596.1"/>
    </source>
</evidence>
<dbReference type="AlphaFoldDB" id="A0A0A9A973"/>
<reference evidence="1" key="1">
    <citation type="submission" date="2014-09" db="EMBL/GenBank/DDBJ databases">
        <authorList>
            <person name="Magalhaes I.L.F."/>
            <person name="Oliveira U."/>
            <person name="Santos F.R."/>
            <person name="Vidigal T.H.D.A."/>
            <person name="Brescovit A.D."/>
            <person name="Santos A.J."/>
        </authorList>
    </citation>
    <scope>NUCLEOTIDE SEQUENCE</scope>
    <source>
        <tissue evidence="1">Shoot tissue taken approximately 20 cm above the soil surface</tissue>
    </source>
</reference>
<organism evidence="1">
    <name type="scientific">Arundo donax</name>
    <name type="common">Giant reed</name>
    <name type="synonym">Donax arundinaceus</name>
    <dbReference type="NCBI Taxonomy" id="35708"/>
    <lineage>
        <taxon>Eukaryota</taxon>
        <taxon>Viridiplantae</taxon>
        <taxon>Streptophyta</taxon>
        <taxon>Embryophyta</taxon>
        <taxon>Tracheophyta</taxon>
        <taxon>Spermatophyta</taxon>
        <taxon>Magnoliopsida</taxon>
        <taxon>Liliopsida</taxon>
        <taxon>Poales</taxon>
        <taxon>Poaceae</taxon>
        <taxon>PACMAD clade</taxon>
        <taxon>Arundinoideae</taxon>
        <taxon>Arundineae</taxon>
        <taxon>Arundo</taxon>
    </lineage>
</organism>